<evidence type="ECO:0000313" key="2">
    <source>
        <dbReference type="Proteomes" id="UP000185604"/>
    </source>
</evidence>
<proteinExistence type="predicted"/>
<organism evidence="1 2">
    <name type="scientific">Bacillus paralicheniformis</name>
    <dbReference type="NCBI Taxonomy" id="1648923"/>
    <lineage>
        <taxon>Bacteria</taxon>
        <taxon>Bacillati</taxon>
        <taxon>Bacillota</taxon>
        <taxon>Bacilli</taxon>
        <taxon>Bacillales</taxon>
        <taxon>Bacillaceae</taxon>
        <taxon>Bacillus</taxon>
    </lineage>
</organism>
<protein>
    <submittedName>
        <fullName evidence="1">Uncharacterized protein</fullName>
    </submittedName>
</protein>
<name>A0A7Z0X068_9BACI</name>
<sequence>MSFFLVEFKHSFTPYILVIPVSSLKETSLENIRSIMYCILPHFPKRR</sequence>
<evidence type="ECO:0000313" key="1">
    <source>
        <dbReference type="EMBL" id="OLF96545.1"/>
    </source>
</evidence>
<comment type="caution">
    <text evidence="1">The sequence shown here is derived from an EMBL/GenBank/DDBJ whole genome shotgun (WGS) entry which is preliminary data.</text>
</comment>
<dbReference type="EMBL" id="LKPO01000004">
    <property type="protein sequence ID" value="OLF96545.1"/>
    <property type="molecule type" value="Genomic_DNA"/>
</dbReference>
<reference evidence="1 2" key="1">
    <citation type="journal article" date="2016" name="Front. Microbiol.">
        <title>High-Level Heat Resistance of Spores of Bacillus amyloliquefaciens and Bacillus licheniformis Results from the Presence of a spoVA Operon in a Tn1546 Transposon.</title>
        <authorList>
            <person name="Berendsen E.M."/>
            <person name="Koning R.A."/>
            <person name="Boekhorst J."/>
            <person name="de Jong A."/>
            <person name="Kuipers O.P."/>
            <person name="Wells-Bennik M.H."/>
        </authorList>
    </citation>
    <scope>NUCLEOTIDE SEQUENCE [LARGE SCALE GENOMIC DNA]</scope>
    <source>
        <strain evidence="1 2">B4121</strain>
    </source>
</reference>
<accession>A0A7Z0X068</accession>
<dbReference type="AlphaFoldDB" id="A0A7Z0X068"/>
<dbReference type="Proteomes" id="UP000185604">
    <property type="component" value="Unassembled WGS sequence"/>
</dbReference>
<gene>
    <name evidence="1" type="ORF">B4121_0756</name>
</gene>